<protein>
    <recommendedName>
        <fullName evidence="3">Leptin receptor</fullName>
    </recommendedName>
</protein>
<sequence>MYKTEEDLIANAVTIVPKASPKDLEENQVFLTTPAIQLTFPPSLTSYVGLPGMDKPPIPGVCPGETPYTQLPFSIWGFSIQEVEVVSSEPNDFLEISHSDSGCNCEDLTQSPECSLPCSPVSEIPTPSHRSNYCILNKTAEGVVPVLLSKDHARDVLSGSLKSEG</sequence>
<gene>
    <name evidence="1" type="ORF">CHARACLAT_022883</name>
</gene>
<evidence type="ECO:0008006" key="3">
    <source>
        <dbReference type="Google" id="ProtNLM"/>
    </source>
</evidence>
<dbReference type="EMBL" id="JAHUTJ010018765">
    <property type="protein sequence ID" value="MED6271691.1"/>
    <property type="molecule type" value="Genomic_DNA"/>
</dbReference>
<keyword evidence="2" id="KW-1185">Reference proteome</keyword>
<comment type="caution">
    <text evidence="1">The sequence shown here is derived from an EMBL/GenBank/DDBJ whole genome shotgun (WGS) entry which is preliminary data.</text>
</comment>
<proteinExistence type="predicted"/>
<reference evidence="1 2" key="1">
    <citation type="submission" date="2021-06" db="EMBL/GenBank/DDBJ databases">
        <authorList>
            <person name="Palmer J.M."/>
        </authorList>
    </citation>
    <scope>NUCLEOTIDE SEQUENCE [LARGE SCALE GENOMIC DNA]</scope>
    <source>
        <strain evidence="1 2">CL_MEX2019</strain>
        <tissue evidence="1">Muscle</tissue>
    </source>
</reference>
<evidence type="ECO:0000313" key="1">
    <source>
        <dbReference type="EMBL" id="MED6271691.1"/>
    </source>
</evidence>
<accession>A0ABU7D9X7</accession>
<name>A0ABU7D9X7_9TELE</name>
<dbReference type="Proteomes" id="UP001352852">
    <property type="component" value="Unassembled WGS sequence"/>
</dbReference>
<organism evidence="1 2">
    <name type="scientific">Characodon lateralis</name>
    <dbReference type="NCBI Taxonomy" id="208331"/>
    <lineage>
        <taxon>Eukaryota</taxon>
        <taxon>Metazoa</taxon>
        <taxon>Chordata</taxon>
        <taxon>Craniata</taxon>
        <taxon>Vertebrata</taxon>
        <taxon>Euteleostomi</taxon>
        <taxon>Actinopterygii</taxon>
        <taxon>Neopterygii</taxon>
        <taxon>Teleostei</taxon>
        <taxon>Neoteleostei</taxon>
        <taxon>Acanthomorphata</taxon>
        <taxon>Ovalentaria</taxon>
        <taxon>Atherinomorphae</taxon>
        <taxon>Cyprinodontiformes</taxon>
        <taxon>Goodeidae</taxon>
        <taxon>Characodon</taxon>
    </lineage>
</organism>
<evidence type="ECO:0000313" key="2">
    <source>
        <dbReference type="Proteomes" id="UP001352852"/>
    </source>
</evidence>